<comment type="subcellular location">
    <subcellularLocation>
        <location evidence="1">Membrane</location>
        <topology evidence="1">Multi-pass membrane protein</topology>
    </subcellularLocation>
</comment>
<organism evidence="6 7">
    <name type="scientific">Teladorsagia circumcincta</name>
    <name type="common">Brown stomach worm</name>
    <name type="synonym">Ostertagia circumcincta</name>
    <dbReference type="NCBI Taxonomy" id="45464"/>
    <lineage>
        <taxon>Eukaryota</taxon>
        <taxon>Metazoa</taxon>
        <taxon>Ecdysozoa</taxon>
        <taxon>Nematoda</taxon>
        <taxon>Chromadorea</taxon>
        <taxon>Rhabditida</taxon>
        <taxon>Rhabditina</taxon>
        <taxon>Rhabditomorpha</taxon>
        <taxon>Strongyloidea</taxon>
        <taxon>Trichostrongylidae</taxon>
        <taxon>Teladorsagia</taxon>
    </lineage>
</organism>
<feature type="transmembrane region" description="Helical" evidence="5">
    <location>
        <begin position="289"/>
        <end position="311"/>
    </location>
</feature>
<protein>
    <recommendedName>
        <fullName evidence="8">Major facilitator superfamily (MFS) profile domain-containing protein</fullName>
    </recommendedName>
</protein>
<evidence type="ECO:0000313" key="6">
    <source>
        <dbReference type="EMBL" id="PIO74979.1"/>
    </source>
</evidence>
<dbReference type="Pfam" id="PF07690">
    <property type="entry name" value="MFS_1"/>
    <property type="match status" value="1"/>
</dbReference>
<dbReference type="Gene3D" id="1.20.1250.20">
    <property type="entry name" value="MFS general substrate transporter like domains"/>
    <property type="match status" value="1"/>
</dbReference>
<dbReference type="InterPro" id="IPR011701">
    <property type="entry name" value="MFS"/>
</dbReference>
<dbReference type="PANTHER" id="PTHR11662">
    <property type="entry name" value="SOLUTE CARRIER FAMILY 17"/>
    <property type="match status" value="1"/>
</dbReference>
<dbReference type="GO" id="GO:0006820">
    <property type="term" value="P:monoatomic anion transport"/>
    <property type="evidence" value="ECO:0007669"/>
    <property type="project" value="TreeGrafter"/>
</dbReference>
<name>A0A2G9UXI5_TELCI</name>
<gene>
    <name evidence="6" type="ORF">TELCIR_03013</name>
</gene>
<evidence type="ECO:0000256" key="3">
    <source>
        <dbReference type="ARBA" id="ARBA00022989"/>
    </source>
</evidence>
<keyword evidence="4 5" id="KW-0472">Membrane</keyword>
<feature type="transmembrane region" description="Helical" evidence="5">
    <location>
        <begin position="323"/>
        <end position="344"/>
    </location>
</feature>
<dbReference type="OrthoDB" id="2985014at2759"/>
<dbReference type="GO" id="GO:0016020">
    <property type="term" value="C:membrane"/>
    <property type="evidence" value="ECO:0007669"/>
    <property type="project" value="UniProtKB-SubCell"/>
</dbReference>
<dbReference type="InterPro" id="IPR050382">
    <property type="entry name" value="MFS_Na/Anion_cotransporter"/>
</dbReference>
<dbReference type="EMBL" id="KZ345195">
    <property type="protein sequence ID" value="PIO74979.1"/>
    <property type="molecule type" value="Genomic_DNA"/>
</dbReference>
<dbReference type="GO" id="GO:0022857">
    <property type="term" value="F:transmembrane transporter activity"/>
    <property type="evidence" value="ECO:0007669"/>
    <property type="project" value="InterPro"/>
</dbReference>
<evidence type="ECO:0000256" key="2">
    <source>
        <dbReference type="ARBA" id="ARBA00022692"/>
    </source>
</evidence>
<feature type="transmembrane region" description="Helical" evidence="5">
    <location>
        <begin position="193"/>
        <end position="216"/>
    </location>
</feature>
<keyword evidence="7" id="KW-1185">Reference proteome</keyword>
<feature type="non-terminal residue" evidence="6">
    <location>
        <position position="347"/>
    </location>
</feature>
<evidence type="ECO:0000256" key="1">
    <source>
        <dbReference type="ARBA" id="ARBA00004141"/>
    </source>
</evidence>
<accession>A0A2G9UXI5</accession>
<proteinExistence type="predicted"/>
<dbReference type="Proteomes" id="UP000230423">
    <property type="component" value="Unassembled WGS sequence"/>
</dbReference>
<feature type="transmembrane region" description="Helical" evidence="5">
    <location>
        <begin position="160"/>
        <end position="181"/>
    </location>
</feature>
<evidence type="ECO:0000256" key="5">
    <source>
        <dbReference type="SAM" id="Phobius"/>
    </source>
</evidence>
<evidence type="ECO:0008006" key="8">
    <source>
        <dbReference type="Google" id="ProtNLM"/>
    </source>
</evidence>
<evidence type="ECO:0000313" key="7">
    <source>
        <dbReference type="Proteomes" id="UP000230423"/>
    </source>
</evidence>
<dbReference type="SUPFAM" id="SSF103473">
    <property type="entry name" value="MFS general substrate transporter"/>
    <property type="match status" value="1"/>
</dbReference>
<dbReference type="PANTHER" id="PTHR11662:SF399">
    <property type="entry name" value="FI19708P1-RELATED"/>
    <property type="match status" value="1"/>
</dbReference>
<feature type="transmembrane region" description="Helical" evidence="5">
    <location>
        <begin position="136"/>
        <end position="154"/>
    </location>
</feature>
<keyword evidence="3 5" id="KW-1133">Transmembrane helix</keyword>
<dbReference type="InterPro" id="IPR036259">
    <property type="entry name" value="MFS_trans_sf"/>
</dbReference>
<reference evidence="6 7" key="1">
    <citation type="submission" date="2015-09" db="EMBL/GenBank/DDBJ databases">
        <title>Draft genome of the parasitic nematode Teladorsagia circumcincta isolate WARC Sus (inbred).</title>
        <authorList>
            <person name="Mitreva M."/>
        </authorList>
    </citation>
    <scope>NUCLEOTIDE SEQUENCE [LARGE SCALE GENOMIC DNA]</scope>
    <source>
        <strain evidence="6 7">S</strain>
    </source>
</reference>
<keyword evidence="2 5" id="KW-0812">Transmembrane</keyword>
<dbReference type="AlphaFoldDB" id="A0A2G9UXI5"/>
<feature type="transmembrane region" description="Helical" evidence="5">
    <location>
        <begin position="258"/>
        <end position="277"/>
    </location>
</feature>
<sequence>MDSGKGSNWGDYYYRSKRPSGRKAWLLETIHFINQSLPTFDELFDEAVRCIVEMKRFRDRALTIPFCMGKDCDSITPELLLPTETGLLLGREEDELCAAKGSQKGEHMISVATLASNHLLKVLGGYLASRFGGKRVILATILGSSLLTLASPVAARTHAYILAGLRVAIGFLQGATFPAMHTMWSVWGPPLELSVLTGVSYAGVIGVIWCAVWTYVITDRPSDHPLISEAEKEYITKAVEASTGKRTGKLGMVSAVPYIAYFVVINIGGFLADFIRSREILGTLNTRRAAMLIAYFVVINIGGFLADFIRSREILGTLNTRRAAMLIALLGQAMFLVLSGYCGCGQE</sequence>
<evidence type="ECO:0000256" key="4">
    <source>
        <dbReference type="ARBA" id="ARBA00023136"/>
    </source>
</evidence>